<protein>
    <submittedName>
        <fullName evidence="2">Uncharacterized protein</fullName>
    </submittedName>
</protein>
<gene>
    <name evidence="2" type="ORF">DERP_011068</name>
</gene>
<name>A0ABQ8J9A7_DERPT</name>
<comment type="caution">
    <text evidence="2">The sequence shown here is derived from an EMBL/GenBank/DDBJ whole genome shotgun (WGS) entry which is preliminary data.</text>
</comment>
<accession>A0ABQ8J9A7</accession>
<evidence type="ECO:0000256" key="1">
    <source>
        <dbReference type="SAM" id="Phobius"/>
    </source>
</evidence>
<feature type="transmembrane region" description="Helical" evidence="1">
    <location>
        <begin position="9"/>
        <end position="27"/>
    </location>
</feature>
<evidence type="ECO:0000313" key="3">
    <source>
        <dbReference type="Proteomes" id="UP000887458"/>
    </source>
</evidence>
<dbReference type="InterPro" id="IPR008657">
    <property type="entry name" value="JTB"/>
</dbReference>
<evidence type="ECO:0000313" key="2">
    <source>
        <dbReference type="EMBL" id="KAH9418975.1"/>
    </source>
</evidence>
<dbReference type="Proteomes" id="UP000887458">
    <property type="component" value="Unassembled WGS sequence"/>
</dbReference>
<keyword evidence="1" id="KW-0472">Membrane</keyword>
<keyword evidence="1" id="KW-0812">Transmembrane</keyword>
<keyword evidence="3" id="KW-1185">Reference proteome</keyword>
<sequence length="192" mass="22336">MIEHLNTRRMIAVIVVLILLCIIIVILEETITDNVDRPTFYLNQQQQQHHHQKLPSSGNNNSNIHFIEHHHNESKEPIKSFAKDSINVHQTSCLNDEPFVIQTRCTLCSLSERTNHIPYCISTGYKEQIYCQNSGQKYGNLLFMVVNQVDSAFELACMDKCLKTRRCKKYGTFTVDYDCDKQCKKKCYKTKT</sequence>
<reference evidence="2 3" key="1">
    <citation type="journal article" date="2018" name="J. Allergy Clin. Immunol.">
        <title>High-quality assembly of Dermatophagoides pteronyssinus genome and transcriptome reveals a wide range of novel allergens.</title>
        <authorList>
            <person name="Liu X.Y."/>
            <person name="Yang K.Y."/>
            <person name="Wang M.Q."/>
            <person name="Kwok J.S."/>
            <person name="Zeng X."/>
            <person name="Yang Z."/>
            <person name="Xiao X.J."/>
            <person name="Lau C.P."/>
            <person name="Li Y."/>
            <person name="Huang Z.M."/>
            <person name="Ba J.G."/>
            <person name="Yim A.K."/>
            <person name="Ouyang C.Y."/>
            <person name="Ngai S.M."/>
            <person name="Chan T.F."/>
            <person name="Leung E.L."/>
            <person name="Liu L."/>
            <person name="Liu Z.G."/>
            <person name="Tsui S.K."/>
        </authorList>
    </citation>
    <scope>NUCLEOTIDE SEQUENCE [LARGE SCALE GENOMIC DNA]</scope>
    <source>
        <strain evidence="2">Derp</strain>
    </source>
</reference>
<dbReference type="Gene3D" id="3.30.720.220">
    <property type="match status" value="1"/>
</dbReference>
<proteinExistence type="predicted"/>
<organism evidence="2 3">
    <name type="scientific">Dermatophagoides pteronyssinus</name>
    <name type="common">European house dust mite</name>
    <dbReference type="NCBI Taxonomy" id="6956"/>
    <lineage>
        <taxon>Eukaryota</taxon>
        <taxon>Metazoa</taxon>
        <taxon>Ecdysozoa</taxon>
        <taxon>Arthropoda</taxon>
        <taxon>Chelicerata</taxon>
        <taxon>Arachnida</taxon>
        <taxon>Acari</taxon>
        <taxon>Acariformes</taxon>
        <taxon>Sarcoptiformes</taxon>
        <taxon>Astigmata</taxon>
        <taxon>Psoroptidia</taxon>
        <taxon>Analgoidea</taxon>
        <taxon>Pyroglyphidae</taxon>
        <taxon>Dermatophagoidinae</taxon>
        <taxon>Dermatophagoides</taxon>
    </lineage>
</organism>
<dbReference type="EMBL" id="NJHN03000061">
    <property type="protein sequence ID" value="KAH9418975.1"/>
    <property type="molecule type" value="Genomic_DNA"/>
</dbReference>
<keyword evidence="1" id="KW-1133">Transmembrane helix</keyword>
<reference evidence="2 3" key="2">
    <citation type="journal article" date="2022" name="Mol. Biol. Evol.">
        <title>Comparative Genomics Reveals Insights into the Divergent Evolution of Astigmatic Mites and Household Pest Adaptations.</title>
        <authorList>
            <person name="Xiong Q."/>
            <person name="Wan A.T."/>
            <person name="Liu X."/>
            <person name="Fung C.S."/>
            <person name="Xiao X."/>
            <person name="Malainual N."/>
            <person name="Hou J."/>
            <person name="Wang L."/>
            <person name="Wang M."/>
            <person name="Yang K.Y."/>
            <person name="Cui Y."/>
            <person name="Leung E.L."/>
            <person name="Nong W."/>
            <person name="Shin S.K."/>
            <person name="Au S.W."/>
            <person name="Jeong K.Y."/>
            <person name="Chew F.T."/>
            <person name="Hui J.H."/>
            <person name="Leung T.F."/>
            <person name="Tungtrongchitr A."/>
            <person name="Zhong N."/>
            <person name="Liu Z."/>
            <person name="Tsui S.K."/>
        </authorList>
    </citation>
    <scope>NUCLEOTIDE SEQUENCE [LARGE SCALE GENOMIC DNA]</scope>
    <source>
        <strain evidence="2">Derp</strain>
    </source>
</reference>
<dbReference type="Pfam" id="PF05439">
    <property type="entry name" value="JTB"/>
    <property type="match status" value="1"/>
</dbReference>